<dbReference type="GO" id="GO:0006511">
    <property type="term" value="P:ubiquitin-dependent protein catabolic process"/>
    <property type="evidence" value="ECO:0007669"/>
    <property type="project" value="TreeGrafter"/>
</dbReference>
<keyword evidence="3" id="KW-0862">Zinc</keyword>
<dbReference type="InterPro" id="IPR001841">
    <property type="entry name" value="Znf_RING"/>
</dbReference>
<dbReference type="InterPro" id="IPR051834">
    <property type="entry name" value="RING_finger_E3_ligase"/>
</dbReference>
<dbReference type="Pfam" id="PF13639">
    <property type="entry name" value="zf-RING_2"/>
    <property type="match status" value="1"/>
</dbReference>
<dbReference type="EMBL" id="KV417697">
    <property type="protein sequence ID" value="KZP09554.1"/>
    <property type="molecule type" value="Genomic_DNA"/>
</dbReference>
<dbReference type="GO" id="GO:0008270">
    <property type="term" value="F:zinc ion binding"/>
    <property type="evidence" value="ECO:0007669"/>
    <property type="project" value="UniProtKB-KW"/>
</dbReference>
<proteinExistence type="predicted"/>
<protein>
    <recommendedName>
        <fullName evidence="6">RING-type domain-containing protein</fullName>
    </recommendedName>
</protein>
<reference evidence="7 8" key="1">
    <citation type="journal article" date="2016" name="Mol. Biol. Evol.">
        <title>Comparative Genomics of Early-Diverging Mushroom-Forming Fungi Provides Insights into the Origins of Lignocellulose Decay Capabilities.</title>
        <authorList>
            <person name="Nagy L.G."/>
            <person name="Riley R."/>
            <person name="Tritt A."/>
            <person name="Adam C."/>
            <person name="Daum C."/>
            <person name="Floudas D."/>
            <person name="Sun H."/>
            <person name="Yadav J.S."/>
            <person name="Pangilinan J."/>
            <person name="Larsson K.H."/>
            <person name="Matsuura K."/>
            <person name="Barry K."/>
            <person name="Labutti K."/>
            <person name="Kuo R."/>
            <person name="Ohm R.A."/>
            <person name="Bhattacharya S.S."/>
            <person name="Shirouzu T."/>
            <person name="Yoshinaga Y."/>
            <person name="Martin F.M."/>
            <person name="Grigoriev I.V."/>
            <person name="Hibbett D.S."/>
        </authorList>
    </citation>
    <scope>NUCLEOTIDE SEQUENCE [LARGE SCALE GENOMIC DNA]</scope>
    <source>
        <strain evidence="7 8">CBS 109695</strain>
    </source>
</reference>
<dbReference type="GO" id="GO:0061630">
    <property type="term" value="F:ubiquitin protein ligase activity"/>
    <property type="evidence" value="ECO:0007669"/>
    <property type="project" value="TreeGrafter"/>
</dbReference>
<feature type="domain" description="RING-type" evidence="6">
    <location>
        <begin position="51"/>
        <end position="93"/>
    </location>
</feature>
<dbReference type="OrthoDB" id="8062037at2759"/>
<feature type="region of interest" description="Disordered" evidence="5">
    <location>
        <begin position="22"/>
        <end position="43"/>
    </location>
</feature>
<dbReference type="Gene3D" id="3.30.40.10">
    <property type="entry name" value="Zinc/RING finger domain, C3HC4 (zinc finger)"/>
    <property type="match status" value="1"/>
</dbReference>
<evidence type="ECO:0000256" key="2">
    <source>
        <dbReference type="ARBA" id="ARBA00022771"/>
    </source>
</evidence>
<dbReference type="PROSITE" id="PS50089">
    <property type="entry name" value="ZF_RING_2"/>
    <property type="match status" value="1"/>
</dbReference>
<name>A0A165YH65_9AGAM</name>
<keyword evidence="2 4" id="KW-0863">Zinc-finger</keyword>
<dbReference type="SUPFAM" id="SSF57850">
    <property type="entry name" value="RING/U-box"/>
    <property type="match status" value="1"/>
</dbReference>
<gene>
    <name evidence="7" type="ORF">FIBSPDRAFT_914053</name>
</gene>
<evidence type="ECO:0000259" key="6">
    <source>
        <dbReference type="PROSITE" id="PS50089"/>
    </source>
</evidence>
<dbReference type="InterPro" id="IPR013083">
    <property type="entry name" value="Znf_RING/FYVE/PHD"/>
</dbReference>
<dbReference type="PANTHER" id="PTHR45931">
    <property type="entry name" value="SI:CH211-59O9.10"/>
    <property type="match status" value="1"/>
</dbReference>
<organism evidence="7 8">
    <name type="scientific">Athelia psychrophila</name>
    <dbReference type="NCBI Taxonomy" id="1759441"/>
    <lineage>
        <taxon>Eukaryota</taxon>
        <taxon>Fungi</taxon>
        <taxon>Dikarya</taxon>
        <taxon>Basidiomycota</taxon>
        <taxon>Agaricomycotina</taxon>
        <taxon>Agaricomycetes</taxon>
        <taxon>Agaricomycetidae</taxon>
        <taxon>Atheliales</taxon>
        <taxon>Atheliaceae</taxon>
        <taxon>Athelia</taxon>
    </lineage>
</organism>
<sequence length="137" mass="15391">MSDFDSSYESLMTLASTLGEVRPRSTPSDVIASLPTGTYQDWRTPGSDERCPICLDDYQPSDPMLKLTDCSHWLHKDCLQQWLHGANTCPVCRKRVNGRNARRAAGEEPSPRSGGSSNNRHNDPDFGFGTPPWRMYE</sequence>
<dbReference type="GO" id="GO:0005634">
    <property type="term" value="C:nucleus"/>
    <property type="evidence" value="ECO:0007669"/>
    <property type="project" value="TreeGrafter"/>
</dbReference>
<dbReference type="PANTHER" id="PTHR45931:SF3">
    <property type="entry name" value="RING ZINC FINGER-CONTAINING PROTEIN"/>
    <property type="match status" value="1"/>
</dbReference>
<keyword evidence="1" id="KW-0479">Metal-binding</keyword>
<evidence type="ECO:0000256" key="4">
    <source>
        <dbReference type="PROSITE-ProRule" id="PRU00175"/>
    </source>
</evidence>
<evidence type="ECO:0000256" key="3">
    <source>
        <dbReference type="ARBA" id="ARBA00022833"/>
    </source>
</evidence>
<evidence type="ECO:0000256" key="1">
    <source>
        <dbReference type="ARBA" id="ARBA00022723"/>
    </source>
</evidence>
<dbReference type="AlphaFoldDB" id="A0A165YH65"/>
<evidence type="ECO:0000313" key="7">
    <source>
        <dbReference type="EMBL" id="KZP09554.1"/>
    </source>
</evidence>
<keyword evidence="8" id="KW-1185">Reference proteome</keyword>
<feature type="region of interest" description="Disordered" evidence="5">
    <location>
        <begin position="99"/>
        <end position="137"/>
    </location>
</feature>
<evidence type="ECO:0000313" key="8">
    <source>
        <dbReference type="Proteomes" id="UP000076532"/>
    </source>
</evidence>
<evidence type="ECO:0000256" key="5">
    <source>
        <dbReference type="SAM" id="MobiDB-lite"/>
    </source>
</evidence>
<dbReference type="SMART" id="SM00184">
    <property type="entry name" value="RING"/>
    <property type="match status" value="1"/>
</dbReference>
<dbReference type="Proteomes" id="UP000076532">
    <property type="component" value="Unassembled WGS sequence"/>
</dbReference>
<dbReference type="STRING" id="436010.A0A165YH65"/>
<accession>A0A165YH65</accession>